<dbReference type="GO" id="GO:0003677">
    <property type="term" value="F:DNA binding"/>
    <property type="evidence" value="ECO:0007669"/>
    <property type="project" value="InterPro"/>
</dbReference>
<dbReference type="Gene3D" id="1.10.443.10">
    <property type="entry name" value="Intergrase catalytic core"/>
    <property type="match status" value="1"/>
</dbReference>
<dbReference type="GO" id="GO:0015074">
    <property type="term" value="P:DNA integration"/>
    <property type="evidence" value="ECO:0007669"/>
    <property type="project" value="InterPro"/>
</dbReference>
<dbReference type="Proteomes" id="UP001162156">
    <property type="component" value="Unassembled WGS sequence"/>
</dbReference>
<dbReference type="SUPFAM" id="SSF56349">
    <property type="entry name" value="DNA breaking-rejoining enzymes"/>
    <property type="match status" value="1"/>
</dbReference>
<evidence type="ECO:0000313" key="3">
    <source>
        <dbReference type="Proteomes" id="UP001162156"/>
    </source>
</evidence>
<organism evidence="2 3">
    <name type="scientific">Rhamnusium bicolor</name>
    <dbReference type="NCBI Taxonomy" id="1586634"/>
    <lineage>
        <taxon>Eukaryota</taxon>
        <taxon>Metazoa</taxon>
        <taxon>Ecdysozoa</taxon>
        <taxon>Arthropoda</taxon>
        <taxon>Hexapoda</taxon>
        <taxon>Insecta</taxon>
        <taxon>Pterygota</taxon>
        <taxon>Neoptera</taxon>
        <taxon>Endopterygota</taxon>
        <taxon>Coleoptera</taxon>
        <taxon>Polyphaga</taxon>
        <taxon>Cucujiformia</taxon>
        <taxon>Chrysomeloidea</taxon>
        <taxon>Cerambycidae</taxon>
        <taxon>Lepturinae</taxon>
        <taxon>Rhagiini</taxon>
        <taxon>Rhamnusium</taxon>
    </lineage>
</organism>
<reference evidence="2" key="1">
    <citation type="journal article" date="2023" name="Insect Mol. Biol.">
        <title>Genome sequencing provides insights into the evolution of gene families encoding plant cell wall-degrading enzymes in longhorned beetles.</title>
        <authorList>
            <person name="Shin N.R."/>
            <person name="Okamura Y."/>
            <person name="Kirsch R."/>
            <person name="Pauchet Y."/>
        </authorList>
    </citation>
    <scope>NUCLEOTIDE SEQUENCE</scope>
    <source>
        <strain evidence="2">RBIC_L_NR</strain>
    </source>
</reference>
<dbReference type="AlphaFoldDB" id="A0AAV8XRL4"/>
<accession>A0AAV8XRL4</accession>
<gene>
    <name evidence="2" type="ORF">NQ314_010494</name>
</gene>
<dbReference type="InterPro" id="IPR013762">
    <property type="entry name" value="Integrase-like_cat_sf"/>
</dbReference>
<evidence type="ECO:0000256" key="1">
    <source>
        <dbReference type="ARBA" id="ARBA00023172"/>
    </source>
</evidence>
<comment type="caution">
    <text evidence="2">The sequence shown here is derived from an EMBL/GenBank/DDBJ whole genome shotgun (WGS) entry which is preliminary data.</text>
</comment>
<name>A0AAV8XRL4_9CUCU</name>
<protein>
    <recommendedName>
        <fullName evidence="4">Tyr recombinase domain-containing protein</fullName>
    </recommendedName>
</protein>
<dbReference type="InterPro" id="IPR011010">
    <property type="entry name" value="DNA_brk_join_enz"/>
</dbReference>
<evidence type="ECO:0000313" key="2">
    <source>
        <dbReference type="EMBL" id="KAJ8941089.1"/>
    </source>
</evidence>
<keyword evidence="1" id="KW-0233">DNA recombination</keyword>
<keyword evidence="3" id="KW-1185">Reference proteome</keyword>
<dbReference type="GO" id="GO:0006310">
    <property type="term" value="P:DNA recombination"/>
    <property type="evidence" value="ECO:0007669"/>
    <property type="project" value="UniProtKB-KW"/>
</dbReference>
<proteinExistence type="predicted"/>
<sequence>MERAQNQSQFFFSKKTQRYIKSLQNIRQTTNIVPDTNPYLFANPGIENKWIRGDYIIRMLAKKCGAKHPVLLTSTKFRKHIATTLQLMNMGADEMEQVATFMGHTKKTHAQFYRLPQDIYQTAKVVKVLLLLEKGKGKEFHGKNLEEINLDKDYYDSDVSCEEDKNEVDNTTEKRKRRLIDDTDITNEIEEQIGDEEICKMDKKGDNVGEEKAKINNIEDLKRKNQ</sequence>
<evidence type="ECO:0008006" key="4">
    <source>
        <dbReference type="Google" id="ProtNLM"/>
    </source>
</evidence>
<dbReference type="PANTHER" id="PTHR33480">
    <property type="entry name" value="SET DOMAIN-CONTAINING PROTEIN-RELATED"/>
    <property type="match status" value="1"/>
</dbReference>
<dbReference type="PANTHER" id="PTHR33480:SF1">
    <property type="entry name" value="TYR RECOMBINASE DOMAIN-CONTAINING PROTEIN"/>
    <property type="match status" value="1"/>
</dbReference>
<dbReference type="EMBL" id="JANEYF010002904">
    <property type="protein sequence ID" value="KAJ8941089.1"/>
    <property type="molecule type" value="Genomic_DNA"/>
</dbReference>